<proteinExistence type="predicted"/>
<evidence type="ECO:0000256" key="1">
    <source>
        <dbReference type="ARBA" id="ARBA00022898"/>
    </source>
</evidence>
<gene>
    <name evidence="3" type="ORF">Y5W_02832</name>
</gene>
<name>A0ABS0ATU3_9GAMM</name>
<comment type="caution">
    <text evidence="3">The sequence shown here is derived from an EMBL/GenBank/DDBJ whole genome shotgun (WGS) entry which is preliminary data.</text>
</comment>
<dbReference type="GO" id="GO:0004375">
    <property type="term" value="F:glycine dehydrogenase (decarboxylating) activity"/>
    <property type="evidence" value="ECO:0007669"/>
    <property type="project" value="UniProtKB-EC"/>
</dbReference>
<keyword evidence="4" id="KW-1185">Reference proteome</keyword>
<evidence type="ECO:0000259" key="2">
    <source>
        <dbReference type="Pfam" id="PF21478"/>
    </source>
</evidence>
<dbReference type="InterPro" id="IPR015424">
    <property type="entry name" value="PyrdxlP-dep_Trfase"/>
</dbReference>
<evidence type="ECO:0000313" key="4">
    <source>
        <dbReference type="Proteomes" id="UP000662703"/>
    </source>
</evidence>
<dbReference type="PANTHER" id="PTHR11773">
    <property type="entry name" value="GLYCINE DEHYDROGENASE, DECARBOXYLATING"/>
    <property type="match status" value="1"/>
</dbReference>
<dbReference type="PANTHER" id="PTHR11773:SF1">
    <property type="entry name" value="GLYCINE DEHYDROGENASE (DECARBOXYLATING), MITOCHONDRIAL"/>
    <property type="match status" value="1"/>
</dbReference>
<dbReference type="Pfam" id="PF21478">
    <property type="entry name" value="GcvP2_C"/>
    <property type="match status" value="1"/>
</dbReference>
<dbReference type="InterPro" id="IPR049316">
    <property type="entry name" value="GDC-P_C"/>
</dbReference>
<dbReference type="InterPro" id="IPR020581">
    <property type="entry name" value="GDC_P"/>
</dbReference>
<protein>
    <submittedName>
        <fullName evidence="3">Glycine dehydrogenase subunit 2</fullName>
        <ecNumber evidence="3">1.4.4.2</ecNumber>
    </submittedName>
</protein>
<accession>A0ABS0ATU3</accession>
<evidence type="ECO:0000313" key="3">
    <source>
        <dbReference type="EMBL" id="MBF5057538.1"/>
    </source>
</evidence>
<dbReference type="InterPro" id="IPR015422">
    <property type="entry name" value="PyrdxlP-dep_Trfase_small"/>
</dbReference>
<keyword evidence="1" id="KW-0663">Pyridoxal phosphate</keyword>
<reference evidence="3 4" key="1">
    <citation type="submission" date="2012-09" db="EMBL/GenBank/DDBJ databases">
        <title>Genome Sequence of alkane-degrading Bacterium Alcanivorax sp. 521-1.</title>
        <authorList>
            <person name="Lai Q."/>
            <person name="Shao Z."/>
        </authorList>
    </citation>
    <scope>NUCLEOTIDE SEQUENCE [LARGE SCALE GENOMIC DNA]</scope>
    <source>
        <strain evidence="3 4">521-1</strain>
    </source>
</reference>
<dbReference type="EMBL" id="ARXX01000048">
    <property type="protein sequence ID" value="MBF5057538.1"/>
    <property type="molecule type" value="Genomic_DNA"/>
</dbReference>
<feature type="non-terminal residue" evidence="3">
    <location>
        <position position="1"/>
    </location>
</feature>
<sequence>FAKQAKDSKVTVLDIAKRLLDYNQHAPTIYFPLLVPECFLIEPTETETKEAMDDFVDAMAKILEGANTNPETVTEAPFTQPVRRLGEVKAAKELDLVWSE</sequence>
<dbReference type="Proteomes" id="UP000662703">
    <property type="component" value="Unassembled WGS sequence"/>
</dbReference>
<dbReference type="SUPFAM" id="SSF53383">
    <property type="entry name" value="PLP-dependent transferases"/>
    <property type="match status" value="1"/>
</dbReference>
<keyword evidence="3" id="KW-0560">Oxidoreductase</keyword>
<feature type="domain" description="Glycine dehydrogenase C-terminal" evidence="2">
    <location>
        <begin position="5"/>
        <end position="67"/>
    </location>
</feature>
<organism evidence="3 4">
    <name type="scientific">Alloalcanivorax profundimaris</name>
    <dbReference type="NCBI Taxonomy" id="2735259"/>
    <lineage>
        <taxon>Bacteria</taxon>
        <taxon>Pseudomonadati</taxon>
        <taxon>Pseudomonadota</taxon>
        <taxon>Gammaproteobacteria</taxon>
        <taxon>Oceanospirillales</taxon>
        <taxon>Alcanivoracaceae</taxon>
        <taxon>Alloalcanivorax</taxon>
    </lineage>
</organism>
<dbReference type="Gene3D" id="3.90.1150.10">
    <property type="entry name" value="Aspartate Aminotransferase, domain 1"/>
    <property type="match status" value="1"/>
</dbReference>
<dbReference type="EC" id="1.4.4.2" evidence="3"/>